<accession>A0ABN7UR98</accession>
<dbReference type="Proteomes" id="UP000789901">
    <property type="component" value="Unassembled WGS sequence"/>
</dbReference>
<sequence length="189" mass="21789">MRRTFLQKQKSLLKTYGQAELQADFSLNYKSSTSRPQKIKCLETNYNDLANLDLISERQVVLERDFDAKTVYQNGWKKLVDNQITNLQDGKITYFYPGLPGNIDNLELLRNDKVELDNALKLFAERILGNNDINSLPTDQEIEGVYEESKVEVIKYSELKGFKRGRKLELFKTAFEGNTPSGITDNNEH</sequence>
<evidence type="ECO:0000313" key="2">
    <source>
        <dbReference type="Proteomes" id="UP000789901"/>
    </source>
</evidence>
<organism evidence="1 2">
    <name type="scientific">Gigaspora margarita</name>
    <dbReference type="NCBI Taxonomy" id="4874"/>
    <lineage>
        <taxon>Eukaryota</taxon>
        <taxon>Fungi</taxon>
        <taxon>Fungi incertae sedis</taxon>
        <taxon>Mucoromycota</taxon>
        <taxon>Glomeromycotina</taxon>
        <taxon>Glomeromycetes</taxon>
        <taxon>Diversisporales</taxon>
        <taxon>Gigasporaceae</taxon>
        <taxon>Gigaspora</taxon>
    </lineage>
</organism>
<protein>
    <submittedName>
        <fullName evidence="1">39431_t:CDS:1</fullName>
    </submittedName>
</protein>
<evidence type="ECO:0000313" key="1">
    <source>
        <dbReference type="EMBL" id="CAG8649255.1"/>
    </source>
</evidence>
<gene>
    <name evidence="1" type="ORF">GMARGA_LOCUS9267</name>
</gene>
<reference evidence="1 2" key="1">
    <citation type="submission" date="2021-06" db="EMBL/GenBank/DDBJ databases">
        <authorList>
            <person name="Kallberg Y."/>
            <person name="Tangrot J."/>
            <person name="Rosling A."/>
        </authorList>
    </citation>
    <scope>NUCLEOTIDE SEQUENCE [LARGE SCALE GENOMIC DNA]</scope>
    <source>
        <strain evidence="1 2">120-4 pot B 10/14</strain>
    </source>
</reference>
<comment type="caution">
    <text evidence="1">The sequence shown here is derived from an EMBL/GenBank/DDBJ whole genome shotgun (WGS) entry which is preliminary data.</text>
</comment>
<dbReference type="EMBL" id="CAJVQB010004928">
    <property type="protein sequence ID" value="CAG8649255.1"/>
    <property type="molecule type" value="Genomic_DNA"/>
</dbReference>
<keyword evidence="2" id="KW-1185">Reference proteome</keyword>
<proteinExistence type="predicted"/>
<name>A0ABN7UR98_GIGMA</name>